<organism evidence="1 2">
    <name type="scientific">Roseivirga echinicomitans</name>
    <dbReference type="NCBI Taxonomy" id="296218"/>
    <lineage>
        <taxon>Bacteria</taxon>
        <taxon>Pseudomonadati</taxon>
        <taxon>Bacteroidota</taxon>
        <taxon>Cytophagia</taxon>
        <taxon>Cytophagales</taxon>
        <taxon>Roseivirgaceae</taxon>
        <taxon>Roseivirga</taxon>
    </lineage>
</organism>
<dbReference type="EMBL" id="LRDB01000050">
    <property type="protein sequence ID" value="KYG72772.1"/>
    <property type="molecule type" value="Genomic_DNA"/>
</dbReference>
<dbReference type="Pfam" id="PF19459">
    <property type="entry name" value="DUF5996"/>
    <property type="match status" value="1"/>
</dbReference>
<protein>
    <recommendedName>
        <fullName evidence="3">Ava_C0101 and related proteins</fullName>
    </recommendedName>
</protein>
<evidence type="ECO:0008006" key="3">
    <source>
        <dbReference type="Google" id="ProtNLM"/>
    </source>
</evidence>
<gene>
    <name evidence="1" type="ORF">AWN68_08695</name>
</gene>
<dbReference type="AlphaFoldDB" id="A0A150X2E8"/>
<proteinExistence type="predicted"/>
<dbReference type="OrthoDB" id="9800945at2"/>
<reference evidence="1 2" key="1">
    <citation type="submission" date="2016-01" db="EMBL/GenBank/DDBJ databases">
        <title>Genome sequencing of Roseivirga echinicomitans KMM 6058.</title>
        <authorList>
            <person name="Selvaratnam C."/>
            <person name="Thevarajoo S."/>
            <person name="Goh K.M."/>
            <person name="Ee R."/>
            <person name="Chan K.-G."/>
            <person name="Chong C.S."/>
        </authorList>
    </citation>
    <scope>NUCLEOTIDE SEQUENCE [LARGE SCALE GENOMIC DNA]</scope>
    <source>
        <strain evidence="1 2">KMM 6058</strain>
    </source>
</reference>
<evidence type="ECO:0000313" key="1">
    <source>
        <dbReference type="EMBL" id="KYG72772.1"/>
    </source>
</evidence>
<accession>A0A150X2E8</accession>
<dbReference type="STRING" id="296218.AWN68_08695"/>
<comment type="caution">
    <text evidence="1">The sequence shown here is derived from an EMBL/GenBank/DDBJ whole genome shotgun (WGS) entry which is preliminary data.</text>
</comment>
<sequence length="309" mass="35337">MNTIIKGCDHAWPALDYNSWKDTVKTIHQWTQIVGKIRLRAMPWQNHSWHATLYITARGFSTGPMPYKDGIFEIEFDFENHQLIISSTFNQNEVIGLFPRSVADFYRELFQKLKALKIDVAIHASPNELAEAIPFAENTTNKSYHKQSVQDFWQAAVSVHNVFQKFRSGFIGKCSPVHFFWGAFDLAVTRFSGRKAPLHQGGMPNMPLSVMQEAYSHEVSSAGFWPGSDDSPMPVFYSYCYPSPAAFANQKVQPAEAFWSPEMGEYFLKYDDVRQAKDPEAMLMSFLESTYIASANTGNWDRENLELKK</sequence>
<evidence type="ECO:0000313" key="2">
    <source>
        <dbReference type="Proteomes" id="UP000075615"/>
    </source>
</evidence>
<dbReference type="RefSeq" id="WP_068417272.1">
    <property type="nucleotide sequence ID" value="NZ_LRDB01000050.1"/>
</dbReference>
<dbReference type="InterPro" id="IPR046038">
    <property type="entry name" value="DUF5996"/>
</dbReference>
<keyword evidence="2" id="KW-1185">Reference proteome</keyword>
<dbReference type="Proteomes" id="UP000075615">
    <property type="component" value="Unassembled WGS sequence"/>
</dbReference>
<name>A0A150X2E8_9BACT</name>